<dbReference type="Gene3D" id="3.10.180.10">
    <property type="entry name" value="2,3-Dihydroxybiphenyl 1,2-Dioxygenase, domain 1"/>
    <property type="match status" value="1"/>
</dbReference>
<evidence type="ECO:0000259" key="1">
    <source>
        <dbReference type="PROSITE" id="PS51819"/>
    </source>
</evidence>
<evidence type="ECO:0000313" key="2">
    <source>
        <dbReference type="EMBL" id="MDR6268072.1"/>
    </source>
</evidence>
<accession>A0ABU1J6N0</accession>
<dbReference type="InterPro" id="IPR004360">
    <property type="entry name" value="Glyas_Fos-R_dOase_dom"/>
</dbReference>
<name>A0ABU1J6N0_9MICC</name>
<dbReference type="SUPFAM" id="SSF54593">
    <property type="entry name" value="Glyoxalase/Bleomycin resistance protein/Dihydroxybiphenyl dioxygenase"/>
    <property type="match status" value="1"/>
</dbReference>
<dbReference type="CDD" id="cd06587">
    <property type="entry name" value="VOC"/>
    <property type="match status" value="1"/>
</dbReference>
<protein>
    <submittedName>
        <fullName evidence="2">Catechol 2,3-dioxygenase-like lactoylglutathione lyase family enzyme</fullName>
    </submittedName>
</protein>
<gene>
    <name evidence="2" type="ORF">JOE69_000310</name>
</gene>
<dbReference type="InterPro" id="IPR037523">
    <property type="entry name" value="VOC_core"/>
</dbReference>
<feature type="domain" description="VOC" evidence="1">
    <location>
        <begin position="5"/>
        <end position="119"/>
    </location>
</feature>
<organism evidence="2 3">
    <name type="scientific">Arthrobacter russicus</name>
    <dbReference type="NCBI Taxonomy" id="172040"/>
    <lineage>
        <taxon>Bacteria</taxon>
        <taxon>Bacillati</taxon>
        <taxon>Actinomycetota</taxon>
        <taxon>Actinomycetes</taxon>
        <taxon>Micrococcales</taxon>
        <taxon>Micrococcaceae</taxon>
        <taxon>Arthrobacter</taxon>
    </lineage>
</organism>
<dbReference type="Pfam" id="PF00903">
    <property type="entry name" value="Glyoxalase"/>
    <property type="match status" value="1"/>
</dbReference>
<dbReference type="RefSeq" id="WP_309795497.1">
    <property type="nucleotide sequence ID" value="NZ_BAAAHY010000006.1"/>
</dbReference>
<keyword evidence="3" id="KW-1185">Reference proteome</keyword>
<dbReference type="Proteomes" id="UP001185069">
    <property type="component" value="Unassembled WGS sequence"/>
</dbReference>
<sequence length="120" mass="13402">MFNVSQTFSGFSSNDLPAAKSFYTEKLGLQVSEQNGMLSLDLEGRHHLIYPKPDHEPATYTVLNFPTPDIEATIDELRARGLEFEKYPGVDERGINRHGGPLIAWFKDPAGNILSVIEQP</sequence>
<comment type="caution">
    <text evidence="2">The sequence shown here is derived from an EMBL/GenBank/DDBJ whole genome shotgun (WGS) entry which is preliminary data.</text>
</comment>
<reference evidence="2 3" key="1">
    <citation type="submission" date="2023-07" db="EMBL/GenBank/DDBJ databases">
        <title>Sequencing the genomes of 1000 actinobacteria strains.</title>
        <authorList>
            <person name="Klenk H.-P."/>
        </authorList>
    </citation>
    <scope>NUCLEOTIDE SEQUENCE [LARGE SCALE GENOMIC DNA]</scope>
    <source>
        <strain evidence="2 3">DSM 14555</strain>
    </source>
</reference>
<proteinExistence type="predicted"/>
<dbReference type="PROSITE" id="PS51819">
    <property type="entry name" value="VOC"/>
    <property type="match status" value="1"/>
</dbReference>
<dbReference type="EMBL" id="JAVDQF010000001">
    <property type="protein sequence ID" value="MDR6268072.1"/>
    <property type="molecule type" value="Genomic_DNA"/>
</dbReference>
<dbReference type="InterPro" id="IPR029068">
    <property type="entry name" value="Glyas_Bleomycin-R_OHBP_Dase"/>
</dbReference>
<evidence type="ECO:0000313" key="3">
    <source>
        <dbReference type="Proteomes" id="UP001185069"/>
    </source>
</evidence>